<comment type="caution">
    <text evidence="4">The sequence shown here is derived from an EMBL/GenBank/DDBJ whole genome shotgun (WGS) entry which is preliminary data.</text>
</comment>
<keyword evidence="1 4" id="KW-0121">Carboxypeptidase</keyword>
<evidence type="ECO:0000313" key="5">
    <source>
        <dbReference type="Proteomes" id="UP001501729"/>
    </source>
</evidence>
<dbReference type="CDD" id="cd06460">
    <property type="entry name" value="M32_Taq"/>
    <property type="match status" value="1"/>
</dbReference>
<dbReference type="GO" id="GO:0004181">
    <property type="term" value="F:metallocarboxypeptidase activity"/>
    <property type="evidence" value="ECO:0007669"/>
    <property type="project" value="UniProtKB-UniRule"/>
</dbReference>
<dbReference type="RefSeq" id="WP_227773816.1">
    <property type="nucleotide sequence ID" value="NZ_BAABKX010000015.1"/>
</dbReference>
<keyword evidence="1 2" id="KW-0479">Metal-binding</keyword>
<dbReference type="PROSITE" id="PS52034">
    <property type="entry name" value="PEPTIDASE_M32"/>
    <property type="match status" value="1"/>
</dbReference>
<comment type="catalytic activity">
    <reaction evidence="1">
        <text>Release of a C-terminal amino acid with broad specificity, except for -Pro.</text>
        <dbReference type="EC" id="3.4.17.19"/>
    </reaction>
</comment>
<dbReference type="InterPro" id="IPR001333">
    <property type="entry name" value="Peptidase_M32_Taq"/>
</dbReference>
<name>A0AAV3UM03_9EURY</name>
<dbReference type="SUPFAM" id="SSF55486">
    <property type="entry name" value="Metalloproteases ('zincins'), catalytic domain"/>
    <property type="match status" value="1"/>
</dbReference>
<proteinExistence type="inferred from homology"/>
<feature type="binding site" evidence="2">
    <location>
        <position position="271"/>
    </location>
    <ligand>
        <name>Zn(2+)</name>
        <dbReference type="ChEBI" id="CHEBI:29105"/>
        <note>catalytic</note>
    </ligand>
</feature>
<keyword evidence="2" id="KW-0862">Zinc</keyword>
<keyword evidence="1" id="KW-0645">Protease</keyword>
<dbReference type="GO" id="GO:0046872">
    <property type="term" value="F:metal ion binding"/>
    <property type="evidence" value="ECO:0007669"/>
    <property type="project" value="UniProtKB-KW"/>
</dbReference>
<dbReference type="PANTHER" id="PTHR34217">
    <property type="entry name" value="METAL-DEPENDENT CARBOXYPEPTIDASE"/>
    <property type="match status" value="1"/>
</dbReference>
<dbReference type="GO" id="GO:0006508">
    <property type="term" value="P:proteolysis"/>
    <property type="evidence" value="ECO:0007669"/>
    <property type="project" value="UniProtKB-UniRule"/>
</dbReference>
<dbReference type="AlphaFoldDB" id="A0AAV3UM03"/>
<dbReference type="PANTHER" id="PTHR34217:SF1">
    <property type="entry name" value="CARBOXYPEPTIDASE 1"/>
    <property type="match status" value="1"/>
</dbReference>
<sequence length="503" mass="57724">MATSEHESRSTYDELEARIKRISNVGNATGVLYWDQQTKMPEGGTPARAKQLSALQSIQHELLTEERTGELLSELESGELDDEQAAVVREIRRWYERAIDVPSELVTELAETSSEAQPAWQEAKAEDEFETFEPYLDRLRELQIERAEQIDPDKDPYEVMFEDGEPYLPLSTVERIFDELRDGLIPLIEDIQENGADIADDAFAGIYDTETQEEVARDALDVLGYDWNRGRLDTAPHPFMSGTQFDARVTTRYDENDPLDSLTATIHEFGHATYQLGLRDDAYGTPLGDSRSSGIHESQSRFWENHVGRTKAFWELFLPTFKDRFPQADDVTVDEAYKAINQVFTDNTIRVEADELTYHMHIILRSEIEKEFVAGELDVEEIPARWNELMDDYLGVVPGTDSAGCLQDIHWTSRFGGFQNYTVGSVFAAQLWATIEEELDEPMERIREGDFAPIRDWLTENIHQQGQRYTTDELIEEVTGEPLTADYFLDYVTEKYEAIYELD</sequence>
<gene>
    <name evidence="4" type="ORF">GCM10025751_40760</name>
</gene>
<dbReference type="PIRSF" id="PIRSF006615">
    <property type="entry name" value="Zn_crbxpep_Taq"/>
    <property type="match status" value="1"/>
</dbReference>
<dbReference type="Gene3D" id="1.10.1370.30">
    <property type="match status" value="1"/>
</dbReference>
<feature type="binding site" evidence="2">
    <location>
        <position position="297"/>
    </location>
    <ligand>
        <name>Zn(2+)</name>
        <dbReference type="ChEBI" id="CHEBI:29105"/>
        <note>catalytic</note>
    </ligand>
</feature>
<dbReference type="EMBL" id="BAABKX010000015">
    <property type="protein sequence ID" value="GAA5058118.1"/>
    <property type="molecule type" value="Genomic_DNA"/>
</dbReference>
<protein>
    <recommendedName>
        <fullName evidence="1">Metal-dependent carboxypeptidase</fullName>
        <ecNumber evidence="1">3.4.17.19</ecNumber>
    </recommendedName>
</protein>
<keyword evidence="1" id="KW-0482">Metalloprotease</keyword>
<evidence type="ECO:0000313" key="4">
    <source>
        <dbReference type="EMBL" id="GAA5058118.1"/>
    </source>
</evidence>
<evidence type="ECO:0000256" key="1">
    <source>
        <dbReference type="PIRNR" id="PIRNR006615"/>
    </source>
</evidence>
<feature type="active site" description="Proton donor/acceptor" evidence="3">
    <location>
        <position position="268"/>
    </location>
</feature>
<reference evidence="4 5" key="1">
    <citation type="journal article" date="2019" name="Int. J. Syst. Evol. Microbiol.">
        <title>The Global Catalogue of Microorganisms (GCM) 10K type strain sequencing project: providing services to taxonomists for standard genome sequencing and annotation.</title>
        <authorList>
            <consortium name="The Broad Institute Genomics Platform"/>
            <consortium name="The Broad Institute Genome Sequencing Center for Infectious Disease"/>
            <person name="Wu L."/>
            <person name="Ma J."/>
        </authorList>
    </citation>
    <scope>NUCLEOTIDE SEQUENCE [LARGE SCALE GENOMIC DNA]</scope>
    <source>
        <strain evidence="4 5">JCM 17504</strain>
    </source>
</reference>
<comment type="similarity">
    <text evidence="1">Belongs to the peptidase M32 family.</text>
</comment>
<dbReference type="Pfam" id="PF02074">
    <property type="entry name" value="Peptidase_M32"/>
    <property type="match status" value="1"/>
</dbReference>
<dbReference type="Proteomes" id="UP001501729">
    <property type="component" value="Unassembled WGS sequence"/>
</dbReference>
<comment type="cofactor">
    <cofactor evidence="2">
        <name>Zn(2+)</name>
        <dbReference type="ChEBI" id="CHEBI:29105"/>
    </cofactor>
    <text evidence="2">Binds 1 zinc ion per subunit.</text>
</comment>
<keyword evidence="5" id="KW-1185">Reference proteome</keyword>
<keyword evidence="1" id="KW-0378">Hydrolase</keyword>
<dbReference type="EC" id="3.4.17.19" evidence="1"/>
<comment type="function">
    <text evidence="1">Broad specificity carboxypetidase that releases amino acids sequentially from the C-terminus, including neutral, aromatic, polar and basic residues.</text>
</comment>
<feature type="binding site" evidence="2">
    <location>
        <position position="267"/>
    </location>
    <ligand>
        <name>Zn(2+)</name>
        <dbReference type="ChEBI" id="CHEBI:29105"/>
        <note>catalytic</note>
    </ligand>
</feature>
<dbReference type="GeneID" id="68614045"/>
<evidence type="ECO:0000256" key="2">
    <source>
        <dbReference type="PIRSR" id="PIRSR006615-1"/>
    </source>
</evidence>
<evidence type="ECO:0000256" key="3">
    <source>
        <dbReference type="PIRSR" id="PIRSR006615-2"/>
    </source>
</evidence>
<dbReference type="PRINTS" id="PR00998">
    <property type="entry name" value="CRBOXYPTASET"/>
</dbReference>
<accession>A0AAV3UM03</accession>
<organism evidence="4 5">
    <name type="scientific">Haladaptatus pallidirubidus</name>
    <dbReference type="NCBI Taxonomy" id="1008152"/>
    <lineage>
        <taxon>Archaea</taxon>
        <taxon>Methanobacteriati</taxon>
        <taxon>Methanobacteriota</taxon>
        <taxon>Stenosarchaea group</taxon>
        <taxon>Halobacteria</taxon>
        <taxon>Halobacteriales</taxon>
        <taxon>Haladaptataceae</taxon>
        <taxon>Haladaptatus</taxon>
    </lineage>
</organism>